<evidence type="ECO:0000313" key="3">
    <source>
        <dbReference type="Proteomes" id="UP001250932"/>
    </source>
</evidence>
<dbReference type="RefSeq" id="WP_313833314.1">
    <property type="nucleotide sequence ID" value="NZ_JAQOUE010000001.1"/>
</dbReference>
<organism evidence="2 3">
    <name type="scientific">Candidatus Nitronereus thalassa</name>
    <dbReference type="NCBI Taxonomy" id="3020898"/>
    <lineage>
        <taxon>Bacteria</taxon>
        <taxon>Pseudomonadati</taxon>
        <taxon>Nitrospirota</taxon>
        <taxon>Nitrospiria</taxon>
        <taxon>Nitrospirales</taxon>
        <taxon>Nitrospiraceae</taxon>
        <taxon>Candidatus Nitronereus</taxon>
    </lineage>
</organism>
<reference evidence="2 3" key="1">
    <citation type="journal article" date="2023" name="ISME J.">
        <title>Cultivation and genomic characterization of novel and ubiquitous marine nitrite-oxidizing bacteria from the Nitrospirales.</title>
        <authorList>
            <person name="Mueller A.J."/>
            <person name="Daebeler A."/>
            <person name="Herbold C.W."/>
            <person name="Kirkegaard R.H."/>
            <person name="Daims H."/>
        </authorList>
    </citation>
    <scope>NUCLEOTIDE SEQUENCE [LARGE SCALE GENOMIC DNA]</scope>
    <source>
        <strain evidence="2 3">EB</strain>
    </source>
</reference>
<evidence type="ECO:0000313" key="2">
    <source>
        <dbReference type="EMBL" id="MDT7042853.1"/>
    </source>
</evidence>
<feature type="compositionally biased region" description="Pro residues" evidence="1">
    <location>
        <begin position="49"/>
        <end position="64"/>
    </location>
</feature>
<evidence type="ECO:0000256" key="1">
    <source>
        <dbReference type="SAM" id="MobiDB-lite"/>
    </source>
</evidence>
<name>A0ABU3K987_9BACT</name>
<protein>
    <submittedName>
        <fullName evidence="2">Uncharacterized protein</fullName>
    </submittedName>
</protein>
<feature type="compositionally biased region" description="Basic residues" evidence="1">
    <location>
        <begin position="172"/>
        <end position="203"/>
    </location>
</feature>
<sequence length="203" mass="22330">MTTKPDDLEAVRNIVNSLSGFEPKDQERILRWSREKLGLPTGATENKPLTPPNQPQPPVHPPTVPSHGSGVDIKSFVNEKDPKSNQEFTATIAYYYRFEAPETSRKETITAEDLQEACRLAGRARFQRPAQTLINAHQAGLIDKSGDRGGYAISTVGENLVAMTLPSDGKKSRTPKPSPRKKPTSKKSSKIGKSKKPKGKKKT</sequence>
<feature type="region of interest" description="Disordered" evidence="1">
    <location>
        <begin position="162"/>
        <end position="203"/>
    </location>
</feature>
<keyword evidence="3" id="KW-1185">Reference proteome</keyword>
<comment type="caution">
    <text evidence="2">The sequence shown here is derived from an EMBL/GenBank/DDBJ whole genome shotgun (WGS) entry which is preliminary data.</text>
</comment>
<feature type="region of interest" description="Disordered" evidence="1">
    <location>
        <begin position="32"/>
        <end position="82"/>
    </location>
</feature>
<dbReference type="EMBL" id="JAQOUE010000001">
    <property type="protein sequence ID" value="MDT7042853.1"/>
    <property type="molecule type" value="Genomic_DNA"/>
</dbReference>
<gene>
    <name evidence="2" type="ORF">PPG34_10855</name>
</gene>
<dbReference type="Proteomes" id="UP001250932">
    <property type="component" value="Unassembled WGS sequence"/>
</dbReference>
<proteinExistence type="predicted"/>
<accession>A0ABU3K987</accession>